<dbReference type="STRING" id="670307.HYPDE_26273"/>
<dbReference type="EMBL" id="CP005587">
    <property type="protein sequence ID" value="AGK56937.1"/>
    <property type="molecule type" value="Genomic_DNA"/>
</dbReference>
<dbReference type="KEGG" id="hdt:HYPDE_26273"/>
<evidence type="ECO:0008006" key="3">
    <source>
        <dbReference type="Google" id="ProtNLM"/>
    </source>
</evidence>
<dbReference type="HOGENOM" id="CLU_128201_0_0_5"/>
<name>N0B420_9HYPH</name>
<protein>
    <recommendedName>
        <fullName evidence="3">Sel1 domain-containing protein repeat-containing protein</fullName>
    </recommendedName>
</protein>
<dbReference type="Proteomes" id="UP000005952">
    <property type="component" value="Chromosome"/>
</dbReference>
<dbReference type="AlphaFoldDB" id="N0B420"/>
<dbReference type="RefSeq" id="WP_015596974.1">
    <property type="nucleotide sequence ID" value="NC_021172.1"/>
</dbReference>
<organism evidence="1 2">
    <name type="scientific">Hyphomicrobium denitrificans 1NES1</name>
    <dbReference type="NCBI Taxonomy" id="670307"/>
    <lineage>
        <taxon>Bacteria</taxon>
        <taxon>Pseudomonadati</taxon>
        <taxon>Pseudomonadota</taxon>
        <taxon>Alphaproteobacteria</taxon>
        <taxon>Hyphomicrobiales</taxon>
        <taxon>Hyphomicrobiaceae</taxon>
        <taxon>Hyphomicrobium</taxon>
    </lineage>
</organism>
<evidence type="ECO:0000313" key="1">
    <source>
        <dbReference type="EMBL" id="AGK56937.1"/>
    </source>
</evidence>
<keyword evidence="2" id="KW-1185">Reference proteome</keyword>
<dbReference type="eggNOG" id="COG0790">
    <property type="taxonomic scope" value="Bacteria"/>
</dbReference>
<sequence length="143" mass="16218">MRRIEEKRATNWDCLAGYEAAKAGLHAYAERIFTYCAKIGVVGAFPWIAWIEENGYRHPSNPVAAAEWDKRAADMGYSVGEFNYGLDLLRGHGVERDTVLGRRYVNRAAKHGDQTAKELIKNGYDPDFVTPDANEQRYGKPMY</sequence>
<accession>N0B420</accession>
<dbReference type="InterPro" id="IPR011990">
    <property type="entry name" value="TPR-like_helical_dom_sf"/>
</dbReference>
<gene>
    <name evidence="1" type="ORF">HYPDE_26273</name>
</gene>
<evidence type="ECO:0000313" key="2">
    <source>
        <dbReference type="Proteomes" id="UP000005952"/>
    </source>
</evidence>
<dbReference type="OrthoDB" id="7848989at2"/>
<proteinExistence type="predicted"/>
<reference evidence="1 2" key="1">
    <citation type="journal article" date="2013" name="Genome Announc.">
        <title>Genome sequences for three denitrifying bacterial strains isolated from a uranium- and nitrate-contaminated subsurface environment.</title>
        <authorList>
            <person name="Venkatramanan R."/>
            <person name="Prakash O."/>
            <person name="Woyke T."/>
            <person name="Chain P."/>
            <person name="Goodwin L.A."/>
            <person name="Watson D."/>
            <person name="Brooks S."/>
            <person name="Kostka J.E."/>
            <person name="Green S.J."/>
        </authorList>
    </citation>
    <scope>NUCLEOTIDE SEQUENCE [LARGE SCALE GENOMIC DNA]</scope>
    <source>
        <strain evidence="1 2">1NES1</strain>
    </source>
</reference>
<dbReference type="SUPFAM" id="SSF81901">
    <property type="entry name" value="HCP-like"/>
    <property type="match status" value="1"/>
</dbReference>
<dbReference type="Gene3D" id="1.25.40.10">
    <property type="entry name" value="Tetratricopeptide repeat domain"/>
    <property type="match status" value="1"/>
</dbReference>